<proteinExistence type="predicted"/>
<sequence>MASESASGSATTGVGSSSALQIREIVQTSRNQEVWKDYNMCIMTDGHKKAQCKFCFHFFAVGSNTTLKNHISHPHCEVLKAQQNQNPEAGQTTMGRDGQVFMYNPDYLREQFAGLVIQRGLPFNHFDNEQTTRVFQNTMQPRYTHVSRSTLKRDAMKLWVAAKQATIDGFANLNTMVNLTTDIWSAPHNLPGSYMCVTAHWIEPSSWQMMKRVISFEEFSSEHTGKNLKYMLEKVFVVYGLKDKILSITLDNASNNTSAMNKLRLKYNPPMGGRFYHSRCVAHIINLVVQAGLKVPIVNQMKEAFKQMLKDVFKSGEKNRRRYIKICHDAEKPCYSPNWDIETRWNSTFEMFESGLKQQITLSHFHDILVSKNGRRFKKFPDEYWGRIEMLNPLLAVFQNATVVLSGVYYPTSPLVLQQIFFISCKLSDLELEGGVLSSMVKPIKRKLRKYFENMPPIITCAAALNPCFNVSGVDYLIENISRDLEFADDGFATRSVDYFHESFQGLYNMYYTKYGSHQTQSTTAEGSSSQKSRDPLSRMVHGLTQHKQKKARGDPIMSSEYEQYIKTDFVRGLQPKDYESYDVLGFWKTKENQFPVLSRMALDILSVQASSVASESAFSTSGRILSIRRTRLTAESLEMCMCLKDHLDAHERRQHTTPLELPLDVEEGVFNDEVQMNEATQLTDQEIALDASSDGSFEEPPRDYMLSSGAEDDETQDGAGGSMSHGHGQYTYY</sequence>
<evidence type="ECO:0000313" key="13">
    <source>
        <dbReference type="Proteomes" id="UP001151760"/>
    </source>
</evidence>
<evidence type="ECO:0000256" key="2">
    <source>
        <dbReference type="ARBA" id="ARBA00022723"/>
    </source>
</evidence>
<dbReference type="SUPFAM" id="SSF53098">
    <property type="entry name" value="Ribonuclease H-like"/>
    <property type="match status" value="1"/>
</dbReference>
<name>A0ABQ4Y335_9ASTR</name>
<evidence type="ECO:0000256" key="4">
    <source>
        <dbReference type="ARBA" id="ARBA00022833"/>
    </source>
</evidence>
<evidence type="ECO:0000256" key="6">
    <source>
        <dbReference type="ARBA" id="ARBA00023242"/>
    </source>
</evidence>
<comment type="caution">
    <text evidence="11">The sequence shown here is derived from an EMBL/GenBank/DDBJ whole genome shotgun (WGS) entry which is preliminary data.</text>
</comment>
<dbReference type="Proteomes" id="UP001151760">
    <property type="component" value="Unassembled WGS sequence"/>
</dbReference>
<reference evidence="11" key="2">
    <citation type="submission" date="2022-01" db="EMBL/GenBank/DDBJ databases">
        <authorList>
            <person name="Yamashiro T."/>
            <person name="Shiraishi A."/>
            <person name="Satake H."/>
            <person name="Nakayama K."/>
        </authorList>
    </citation>
    <scope>NUCLEOTIDE SEQUENCE</scope>
</reference>
<dbReference type="Pfam" id="PF14372">
    <property type="entry name" value="hAT-like_RNase-H"/>
    <property type="match status" value="1"/>
</dbReference>
<feature type="domain" description="hAT-like transposase RNase-H fold" evidence="9">
    <location>
        <begin position="407"/>
        <end position="511"/>
    </location>
</feature>
<protein>
    <submittedName>
        <fullName evidence="12">Zinc finger BED domain-containing protein RICESLEEPER 2-like protein</fullName>
    </submittedName>
</protein>
<gene>
    <name evidence="10" type="ORF">Tco_0677759</name>
    <name evidence="11" type="ORF">Tco_0704622</name>
    <name evidence="12" type="ORF">Tco_1054334</name>
</gene>
<dbReference type="InterPro" id="IPR012337">
    <property type="entry name" value="RNaseH-like_sf"/>
</dbReference>
<dbReference type="EMBL" id="BQNB010010031">
    <property type="protein sequence ID" value="GJS71781.1"/>
    <property type="molecule type" value="Genomic_DNA"/>
</dbReference>
<feature type="domain" description="HAT C-terminal dimerisation" evidence="8">
    <location>
        <begin position="561"/>
        <end position="647"/>
    </location>
</feature>
<evidence type="ECO:0000313" key="10">
    <source>
        <dbReference type="EMBL" id="GJS63195.1"/>
    </source>
</evidence>
<dbReference type="PANTHER" id="PTHR46481">
    <property type="entry name" value="ZINC FINGER BED DOMAIN-CONTAINING PROTEIN 4"/>
    <property type="match status" value="1"/>
</dbReference>
<dbReference type="Pfam" id="PF05699">
    <property type="entry name" value="Dimer_Tnp_hAT"/>
    <property type="match status" value="1"/>
</dbReference>
<organism evidence="11 13">
    <name type="scientific">Tanacetum coccineum</name>
    <dbReference type="NCBI Taxonomy" id="301880"/>
    <lineage>
        <taxon>Eukaryota</taxon>
        <taxon>Viridiplantae</taxon>
        <taxon>Streptophyta</taxon>
        <taxon>Embryophyta</taxon>
        <taxon>Tracheophyta</taxon>
        <taxon>Spermatophyta</taxon>
        <taxon>Magnoliopsida</taxon>
        <taxon>eudicotyledons</taxon>
        <taxon>Gunneridae</taxon>
        <taxon>Pentapetalae</taxon>
        <taxon>asterids</taxon>
        <taxon>campanulids</taxon>
        <taxon>Asterales</taxon>
        <taxon>Asteraceae</taxon>
        <taxon>Asteroideae</taxon>
        <taxon>Anthemideae</taxon>
        <taxon>Anthemidinae</taxon>
        <taxon>Tanacetum</taxon>
    </lineage>
</organism>
<keyword evidence="6" id="KW-0539">Nucleus</keyword>
<evidence type="ECO:0000256" key="1">
    <source>
        <dbReference type="ARBA" id="ARBA00004123"/>
    </source>
</evidence>
<evidence type="ECO:0000313" key="11">
    <source>
        <dbReference type="EMBL" id="GJS71781.1"/>
    </source>
</evidence>
<dbReference type="PANTHER" id="PTHR46481:SF10">
    <property type="entry name" value="ZINC FINGER BED DOMAIN-CONTAINING PROTEIN 39"/>
    <property type="match status" value="1"/>
</dbReference>
<evidence type="ECO:0000256" key="7">
    <source>
        <dbReference type="SAM" id="MobiDB-lite"/>
    </source>
</evidence>
<evidence type="ECO:0000259" key="8">
    <source>
        <dbReference type="Pfam" id="PF05699"/>
    </source>
</evidence>
<keyword evidence="2" id="KW-0479">Metal-binding</keyword>
<evidence type="ECO:0000256" key="3">
    <source>
        <dbReference type="ARBA" id="ARBA00022771"/>
    </source>
</evidence>
<reference evidence="11" key="1">
    <citation type="journal article" date="2022" name="Int. J. Mol. Sci.">
        <title>Draft Genome of Tanacetum Coccineum: Genomic Comparison of Closely Related Tanacetum-Family Plants.</title>
        <authorList>
            <person name="Yamashiro T."/>
            <person name="Shiraishi A."/>
            <person name="Nakayama K."/>
            <person name="Satake H."/>
        </authorList>
    </citation>
    <scope>NUCLEOTIDE SEQUENCE</scope>
</reference>
<comment type="subcellular location">
    <subcellularLocation>
        <location evidence="1">Nucleus</location>
    </subcellularLocation>
</comment>
<accession>A0ABQ4Y335</accession>
<feature type="region of interest" description="Disordered" evidence="7">
    <location>
        <begin position="692"/>
        <end position="734"/>
    </location>
</feature>
<keyword evidence="5" id="KW-0238">DNA-binding</keyword>
<dbReference type="InterPro" id="IPR052035">
    <property type="entry name" value="ZnF_BED_domain_contain"/>
</dbReference>
<dbReference type="InterPro" id="IPR025525">
    <property type="entry name" value="hAT-like_transposase_RNase-H"/>
</dbReference>
<evidence type="ECO:0000313" key="12">
    <source>
        <dbReference type="EMBL" id="GJT79992.1"/>
    </source>
</evidence>
<dbReference type="EMBL" id="BQNB010009413">
    <property type="protein sequence ID" value="GJS63195.1"/>
    <property type="molecule type" value="Genomic_DNA"/>
</dbReference>
<dbReference type="InterPro" id="IPR008906">
    <property type="entry name" value="HATC_C_dom"/>
</dbReference>
<evidence type="ECO:0000259" key="9">
    <source>
        <dbReference type="Pfam" id="PF14372"/>
    </source>
</evidence>
<keyword evidence="13" id="KW-1185">Reference proteome</keyword>
<evidence type="ECO:0000256" key="5">
    <source>
        <dbReference type="ARBA" id="ARBA00023125"/>
    </source>
</evidence>
<keyword evidence="4" id="KW-0862">Zinc</keyword>
<dbReference type="EMBL" id="BQNB010018949">
    <property type="protein sequence ID" value="GJT79992.1"/>
    <property type="molecule type" value="Genomic_DNA"/>
</dbReference>
<keyword evidence="3" id="KW-0863">Zinc-finger</keyword>